<dbReference type="PANTHER" id="PTHR10663">
    <property type="entry name" value="GUANYL-NUCLEOTIDE EXCHANGE FACTOR"/>
    <property type="match status" value="1"/>
</dbReference>
<feature type="domain" description="SEC7" evidence="2">
    <location>
        <begin position="991"/>
        <end position="1157"/>
    </location>
</feature>
<feature type="compositionally biased region" description="Low complexity" evidence="1">
    <location>
        <begin position="36"/>
        <end position="45"/>
    </location>
</feature>
<feature type="compositionally biased region" description="Polar residues" evidence="1">
    <location>
        <begin position="51"/>
        <end position="94"/>
    </location>
</feature>
<dbReference type="InterPro" id="IPR035999">
    <property type="entry name" value="Sec7_dom_sf"/>
</dbReference>
<dbReference type="InterPro" id="IPR041681">
    <property type="entry name" value="PH_9"/>
</dbReference>
<protein>
    <recommendedName>
        <fullName evidence="2">SEC7 domain-containing protein</fullName>
    </recommendedName>
</protein>
<feature type="compositionally biased region" description="Polar residues" evidence="1">
    <location>
        <begin position="433"/>
        <end position="444"/>
    </location>
</feature>
<sequence>MASLQAHRSSTKPTLDRPASPFDTSPSAPHPHPPHIESSSPHRIPAYPTNGLITQSESTQNESDILSSDSTHSITNQHQHQQHSTLKSLPASPSRQKRLEKQFPLKDQIRRPFRKTDVNYPAASAAAANSGLSARPPFPASSAHSLPSKSSKPNHIGRSFEALLASDETYVFKETADVARGPDELEREQLVSPSDTNEPLSSSTSDGARRVLVDRRPRRSSSSLRRKEPYKFGEDIEHLTLTPDSHLLADPASTVLTNSTEAHPVSSGPSASSKLRHKGIQDRLRNEIRQAPSSPDRTTSLLHRHSPLGNTSTSTTPPTNTAMSAMPGFLIPPSQDRVAPLPSRTRNRAVSSVGLEEEVELNPEVAEGSASTTSFRQRMKKTSGFLRKLRGGDSGGNERVPKLPPPSKAASVIPSGRSYANSASNASTTSLSHRTGTSVSSATTLGRKESRGSVYSGEPSSRDMPATPNSSSISPLSTPVRQTIQFVSTQDLAVPCIPERFMTIRHLGPGPSVATARRQSEADVSAHNATPTRRGSAAARIPSAPSDTLDRDGQCQITLPQRSSSQSYDRHHLSSTESSGALRIAIRNFESEMDDALKDPPRADLEPQPSCKPDRNFQHAWGPSPQLPDLDIQRYKERSGSFLEEPEFNATTTGHTTIGSEISVATPVVATHPDSTESSISPTSQDSTYRALPAYPRSLPEEAVLAEVPFSGHINPSSPSVQRLARPISLVAQEAPTDRAESPIESMASAHNSQRNSCDSLPLQASSEKQLQRRTANSGASLTSFKSFETAAESTGVNSADAKITTFPRSSRDSTEAGWSIDGEAAPTKGACGEREADSLAHFSPLQSKSDSAVLGVASSPKSLRDQRADAGLMPESENEIAKEQSIRLVTKPSDPSTLQEYDDGADSASTELASDTVLVHSCTSPMQTSLPKVEELPATSAVRPDRGRPLFLDIRPAPHVGRSSSSLGVTSLARAASLMSSPLHSPMPNQMSFDMSPSIGSHDSFDAAGSQPYAATADELADKCWAEDPSFLKKEKIAEWLGGLGLVNRAARARYFANFDFNGLRVDMAFRKLCEKLFLRAETQQVDRILAAFSQRYFECNSDSVFGSSDVVHSVVFSILLLNTDLHIAELQERMTRQQFVRNTMGAIEESGADVPAFDDGRSSFSVQIGETAFPMSRSRDAAPLRAPISADSGLNGGVSSGSTPIAEQASVEHEPMPRPSIAPDGTKSRESEIEAMLKDIYTAVKSERILLPAPEGSSGRAPATARPSGALSPILSGRRKTGTGSDRVTALKRGSIRGIQGLLGGLNGNSGSGNSLDAGLLTSPNPVRSSIDSWGRSTGLLAPVSERSNSTLLAPPPPVTPGFASTLNQTTIRESQEGNTYAAAAAWAKALQASKMDKKLDDDDEDDDELALAGPPWAKEGTLIRKHYWESPGKRAKDKNWTEVFVVVSKGQLSMFRFDTSSSTSTYSKAKGANTDAATGAIAGGIGAIGGGNWLSSATCLGEVQLAHCLANALPPPGYNRQRPHVFALTLPGGRVYFFQTGHEELVHEWVSTCNYWAARQSKEPLPGGVSNMEYGWNKVLPQMDDFEEIDGGSSMTAIYQNFTEATSALVSPTASSTNLTAGQLHASGTARKSFSSPAPSFVSSSVGVVTSNERVFINEWRVPSLPTMASQLSEEPQLIRLERHVKLIESDLVVHNELRTPMLSLYSPRGRNHAKALSNWERKSNHLLQELVKYQSYIEALKRSVDLKAEKKAKKELEGMIEEADAAMAEVQI</sequence>
<feature type="region of interest" description="Disordered" evidence="1">
    <location>
        <begin position="287"/>
        <end position="322"/>
    </location>
</feature>
<feature type="region of interest" description="Disordered" evidence="1">
    <location>
        <begin position="1"/>
        <end position="160"/>
    </location>
</feature>
<reference evidence="3 4" key="1">
    <citation type="journal article" date="2018" name="Mol. Biol. Evol.">
        <title>Broad Genomic Sampling Reveals a Smut Pathogenic Ancestry of the Fungal Clade Ustilaginomycotina.</title>
        <authorList>
            <person name="Kijpornyongpan T."/>
            <person name="Mondo S.J."/>
            <person name="Barry K."/>
            <person name="Sandor L."/>
            <person name="Lee J."/>
            <person name="Lipzen A."/>
            <person name="Pangilinan J."/>
            <person name="LaButti K."/>
            <person name="Hainaut M."/>
            <person name="Henrissat B."/>
            <person name="Grigoriev I.V."/>
            <person name="Spatafora J.W."/>
            <person name="Aime M.C."/>
        </authorList>
    </citation>
    <scope>NUCLEOTIDE SEQUENCE [LARGE SCALE GENOMIC DNA]</scope>
    <source>
        <strain evidence="3 4">MCA 3645</strain>
    </source>
</reference>
<dbReference type="PANTHER" id="PTHR10663:SF373">
    <property type="entry name" value="PH AND SEC7 DOMAIN-CONTAINING PROTEIN C11E3.11C"/>
    <property type="match status" value="1"/>
</dbReference>
<name>A0A317XT89_9BASI</name>
<dbReference type="PROSITE" id="PS50190">
    <property type="entry name" value="SEC7"/>
    <property type="match status" value="1"/>
</dbReference>
<dbReference type="EMBL" id="KZ819190">
    <property type="protein sequence ID" value="PWZ01467.1"/>
    <property type="molecule type" value="Genomic_DNA"/>
</dbReference>
<feature type="region of interest" description="Disordered" evidence="1">
    <location>
        <begin position="335"/>
        <end position="477"/>
    </location>
</feature>
<feature type="compositionally biased region" description="Basic and acidic residues" evidence="1">
    <location>
        <begin position="177"/>
        <end position="189"/>
    </location>
</feature>
<dbReference type="GO" id="GO:0032012">
    <property type="term" value="P:regulation of ARF protein signal transduction"/>
    <property type="evidence" value="ECO:0007669"/>
    <property type="project" value="InterPro"/>
</dbReference>
<dbReference type="InterPro" id="IPR001849">
    <property type="entry name" value="PH_domain"/>
</dbReference>
<feature type="region of interest" description="Disordered" evidence="1">
    <location>
        <begin position="1255"/>
        <end position="1288"/>
    </location>
</feature>
<dbReference type="InterPro" id="IPR000904">
    <property type="entry name" value="Sec7_dom"/>
</dbReference>
<dbReference type="InParanoid" id="A0A317XT89"/>
<feature type="region of interest" description="Disordered" evidence="1">
    <location>
        <begin position="258"/>
        <end position="277"/>
    </location>
</feature>
<evidence type="ECO:0000256" key="1">
    <source>
        <dbReference type="SAM" id="MobiDB-lite"/>
    </source>
</evidence>
<feature type="compositionally biased region" description="Polar residues" evidence="1">
    <location>
        <begin position="467"/>
        <end position="477"/>
    </location>
</feature>
<feature type="region of interest" description="Disordered" evidence="1">
    <location>
        <begin position="734"/>
        <end position="781"/>
    </location>
</feature>
<organism evidence="3 4">
    <name type="scientific">Testicularia cyperi</name>
    <dbReference type="NCBI Taxonomy" id="1882483"/>
    <lineage>
        <taxon>Eukaryota</taxon>
        <taxon>Fungi</taxon>
        <taxon>Dikarya</taxon>
        <taxon>Basidiomycota</taxon>
        <taxon>Ustilaginomycotina</taxon>
        <taxon>Ustilaginomycetes</taxon>
        <taxon>Ustilaginales</taxon>
        <taxon>Anthracoideaceae</taxon>
        <taxon>Testicularia</taxon>
    </lineage>
</organism>
<dbReference type="GO" id="GO:0005085">
    <property type="term" value="F:guanyl-nucleotide exchange factor activity"/>
    <property type="evidence" value="ECO:0007669"/>
    <property type="project" value="InterPro"/>
</dbReference>
<gene>
    <name evidence="3" type="ORF">BCV70DRAFT_158783</name>
</gene>
<feature type="region of interest" description="Disordered" evidence="1">
    <location>
        <begin position="1210"/>
        <end position="1231"/>
    </location>
</feature>
<feature type="compositionally biased region" description="Low complexity" evidence="1">
    <location>
        <begin position="310"/>
        <end position="322"/>
    </location>
</feature>
<feature type="compositionally biased region" description="Polar residues" evidence="1">
    <location>
        <begin position="291"/>
        <end position="301"/>
    </location>
</feature>
<dbReference type="SUPFAM" id="SSF50729">
    <property type="entry name" value="PH domain-like"/>
    <property type="match status" value="1"/>
</dbReference>
<dbReference type="Pfam" id="PF01369">
    <property type="entry name" value="Sec7"/>
    <property type="match status" value="1"/>
</dbReference>
<feature type="region of interest" description="Disordered" evidence="1">
    <location>
        <begin position="177"/>
        <end position="229"/>
    </location>
</feature>
<dbReference type="Pfam" id="PF15410">
    <property type="entry name" value="PH_9"/>
    <property type="match status" value="1"/>
</dbReference>
<dbReference type="InterPro" id="IPR023394">
    <property type="entry name" value="Sec7_C_sf"/>
</dbReference>
<dbReference type="CDD" id="cd00171">
    <property type="entry name" value="Sec7"/>
    <property type="match status" value="1"/>
</dbReference>
<feature type="compositionally biased region" description="Polar residues" evidence="1">
    <location>
        <begin position="258"/>
        <end position="273"/>
    </location>
</feature>
<proteinExistence type="predicted"/>
<dbReference type="Proteomes" id="UP000246740">
    <property type="component" value="Unassembled WGS sequence"/>
</dbReference>
<feature type="compositionally biased region" description="Low complexity" evidence="1">
    <location>
        <begin position="418"/>
        <end position="432"/>
    </location>
</feature>
<feature type="compositionally biased region" description="Low complexity" evidence="1">
    <location>
        <begin position="122"/>
        <end position="153"/>
    </location>
</feature>
<evidence type="ECO:0000313" key="3">
    <source>
        <dbReference type="EMBL" id="PWZ01467.1"/>
    </source>
</evidence>
<dbReference type="Gene3D" id="1.10.1000.11">
    <property type="entry name" value="Arf Nucleotide-binding Site Opener,domain 2"/>
    <property type="match status" value="1"/>
</dbReference>
<dbReference type="SMART" id="SM00233">
    <property type="entry name" value="PH"/>
    <property type="match status" value="1"/>
</dbReference>
<feature type="region of interest" description="Disordered" evidence="1">
    <location>
        <begin position="931"/>
        <end position="951"/>
    </location>
</feature>
<keyword evidence="4" id="KW-1185">Reference proteome</keyword>
<dbReference type="Gene3D" id="2.30.29.30">
    <property type="entry name" value="Pleckstrin-homology domain (PH domain)/Phosphotyrosine-binding domain (PTB)"/>
    <property type="match status" value="1"/>
</dbReference>
<dbReference type="STRING" id="1882483.A0A317XT89"/>
<feature type="compositionally biased region" description="Polar residues" evidence="1">
    <location>
        <begin position="191"/>
        <end position="206"/>
    </location>
</feature>
<feature type="compositionally biased region" description="Basic and acidic residues" evidence="1">
    <location>
        <begin position="97"/>
        <end position="117"/>
    </location>
</feature>
<dbReference type="SMART" id="SM00222">
    <property type="entry name" value="Sec7"/>
    <property type="match status" value="1"/>
</dbReference>
<feature type="compositionally biased region" description="Polar residues" evidence="1">
    <location>
        <begin position="1"/>
        <end position="13"/>
    </location>
</feature>
<dbReference type="InterPro" id="IPR011993">
    <property type="entry name" value="PH-like_dom_sf"/>
</dbReference>
<feature type="region of interest" description="Disordered" evidence="1">
    <location>
        <begin position="510"/>
        <end position="579"/>
    </location>
</feature>
<dbReference type="SUPFAM" id="SSF48425">
    <property type="entry name" value="Sec7 domain"/>
    <property type="match status" value="1"/>
</dbReference>
<feature type="region of interest" description="Disordered" evidence="1">
    <location>
        <begin position="807"/>
        <end position="831"/>
    </location>
</feature>
<feature type="compositionally biased region" description="Polar residues" evidence="1">
    <location>
        <begin position="555"/>
        <end position="567"/>
    </location>
</feature>
<accession>A0A317XT89</accession>
<evidence type="ECO:0000313" key="4">
    <source>
        <dbReference type="Proteomes" id="UP000246740"/>
    </source>
</evidence>
<evidence type="ECO:0000259" key="2">
    <source>
        <dbReference type="PROSITE" id="PS50190"/>
    </source>
</evidence>
<dbReference type="OrthoDB" id="2157641at2759"/>
<feature type="compositionally biased region" description="Polar residues" evidence="1">
    <location>
        <begin position="749"/>
        <end position="781"/>
    </location>
</feature>